<keyword evidence="8" id="KW-1185">Reference proteome</keyword>
<keyword evidence="2 6" id="KW-0805">Transcription regulation</keyword>
<dbReference type="EMBL" id="JBBCAQ010000018">
    <property type="protein sequence ID" value="KAK7595406.1"/>
    <property type="molecule type" value="Genomic_DNA"/>
</dbReference>
<dbReference type="Pfam" id="PF11221">
    <property type="entry name" value="Med21"/>
    <property type="match status" value="1"/>
</dbReference>
<dbReference type="Gene3D" id="6.10.280.10">
    <property type="entry name" value="Mediator complex, subunit Med21"/>
    <property type="match status" value="1"/>
</dbReference>
<keyword evidence="5 6" id="KW-0539">Nucleus</keyword>
<dbReference type="GO" id="GO:0003712">
    <property type="term" value="F:transcription coregulator activity"/>
    <property type="evidence" value="ECO:0007669"/>
    <property type="project" value="TreeGrafter"/>
</dbReference>
<comment type="caution">
    <text evidence="7">The sequence shown here is derived from an EMBL/GenBank/DDBJ whole genome shotgun (WGS) entry which is preliminary data.</text>
</comment>
<evidence type="ECO:0000256" key="2">
    <source>
        <dbReference type="ARBA" id="ARBA00023015"/>
    </source>
</evidence>
<evidence type="ECO:0000256" key="1">
    <source>
        <dbReference type="ARBA" id="ARBA00004123"/>
    </source>
</evidence>
<comment type="similarity">
    <text evidence="6">Belongs to the Mediator complex subunit 21 family.</text>
</comment>
<comment type="function">
    <text evidence="6">Component of the Mediator complex, a coactivator involved in the regulated transcription of nearly all RNA polymerase II-dependent genes. Mediator functions as a bridge to convey information from gene-specific regulatory proteins to the basal RNA polymerase II transcription machinery. Mediator is recruited to promoters by direct interactions with regulatory proteins and serves as a scaffold for the assembly of a functional preinitiation complex with RNA polymerase II and the general transcription factors.</text>
</comment>
<dbReference type="PANTHER" id="PTHR13381">
    <property type="entry name" value="RNA POLYMERASE II HOLOENZYME COMPONENT SRB7"/>
    <property type="match status" value="1"/>
</dbReference>
<comment type="subcellular location">
    <subcellularLocation>
        <location evidence="1 6">Nucleus</location>
    </subcellularLocation>
</comment>
<accession>A0AAN9TN59</accession>
<name>A0AAN9TN59_9HEMI</name>
<evidence type="ECO:0000256" key="5">
    <source>
        <dbReference type="ARBA" id="ARBA00023242"/>
    </source>
</evidence>
<dbReference type="InterPro" id="IPR037212">
    <property type="entry name" value="Med7/Med21-like"/>
</dbReference>
<organism evidence="7 8">
    <name type="scientific">Parthenolecanium corni</name>
    <dbReference type="NCBI Taxonomy" id="536013"/>
    <lineage>
        <taxon>Eukaryota</taxon>
        <taxon>Metazoa</taxon>
        <taxon>Ecdysozoa</taxon>
        <taxon>Arthropoda</taxon>
        <taxon>Hexapoda</taxon>
        <taxon>Insecta</taxon>
        <taxon>Pterygota</taxon>
        <taxon>Neoptera</taxon>
        <taxon>Paraneoptera</taxon>
        <taxon>Hemiptera</taxon>
        <taxon>Sternorrhyncha</taxon>
        <taxon>Coccoidea</taxon>
        <taxon>Coccidae</taxon>
        <taxon>Parthenolecanium</taxon>
    </lineage>
</organism>
<dbReference type="InterPro" id="IPR021384">
    <property type="entry name" value="Mediator_Med21"/>
</dbReference>
<evidence type="ECO:0000313" key="8">
    <source>
        <dbReference type="Proteomes" id="UP001367676"/>
    </source>
</evidence>
<reference evidence="7 8" key="1">
    <citation type="submission" date="2024-03" db="EMBL/GenBank/DDBJ databases">
        <title>Adaptation during the transition from Ophiocordyceps entomopathogen to insect associate is accompanied by gene loss and intensified selection.</title>
        <authorList>
            <person name="Ward C.M."/>
            <person name="Onetto C.A."/>
            <person name="Borneman A.R."/>
        </authorList>
    </citation>
    <scope>NUCLEOTIDE SEQUENCE [LARGE SCALE GENOMIC DNA]</scope>
    <source>
        <strain evidence="7">AWRI1</strain>
        <tissue evidence="7">Single Adult Female</tissue>
    </source>
</reference>
<comment type="subunit">
    <text evidence="6">Component of the Mediator complex.</text>
</comment>
<sequence>MADRLTQLQDLVNQQAENFCNAIGILQQIAPPSKFAAFDRNGSQTPQQQEDFAQLFAIQIARTARDIDAVIDSLPNDEQSLEIQVAGLKRLEQENQAAAKRLKDEVEHGESLHEQVQQVLSDIAQHQLNVDKDANQ</sequence>
<evidence type="ECO:0000256" key="4">
    <source>
        <dbReference type="ARBA" id="ARBA00023163"/>
    </source>
</evidence>
<dbReference type="PANTHER" id="PTHR13381:SF0">
    <property type="entry name" value="MEDIATOR OF RNA POLYMERASE II TRANSCRIPTION SUBUNIT 21"/>
    <property type="match status" value="1"/>
</dbReference>
<gene>
    <name evidence="7" type="ORF">V9T40_013231</name>
</gene>
<dbReference type="SUPFAM" id="SSF140718">
    <property type="entry name" value="Mediator hinge subcomplex-like"/>
    <property type="match status" value="1"/>
</dbReference>
<evidence type="ECO:0000313" key="7">
    <source>
        <dbReference type="EMBL" id="KAK7595406.1"/>
    </source>
</evidence>
<proteinExistence type="inferred from homology"/>
<keyword evidence="4 6" id="KW-0804">Transcription</keyword>
<evidence type="ECO:0000256" key="3">
    <source>
        <dbReference type="ARBA" id="ARBA00023159"/>
    </source>
</evidence>
<dbReference type="Proteomes" id="UP001367676">
    <property type="component" value="Unassembled WGS sequence"/>
</dbReference>
<protein>
    <recommendedName>
        <fullName evidence="6">Mediator of RNA polymerase II transcription subunit 21</fullName>
    </recommendedName>
</protein>
<dbReference type="GO" id="GO:0006357">
    <property type="term" value="P:regulation of transcription by RNA polymerase II"/>
    <property type="evidence" value="ECO:0007669"/>
    <property type="project" value="TreeGrafter"/>
</dbReference>
<keyword evidence="3 6" id="KW-0010">Activator</keyword>
<dbReference type="AlphaFoldDB" id="A0AAN9TN59"/>
<dbReference type="GO" id="GO:0016592">
    <property type="term" value="C:mediator complex"/>
    <property type="evidence" value="ECO:0007669"/>
    <property type="project" value="UniProtKB-UniRule"/>
</dbReference>
<evidence type="ECO:0000256" key="6">
    <source>
        <dbReference type="RuleBase" id="RU366036"/>
    </source>
</evidence>